<evidence type="ECO:0000313" key="2">
    <source>
        <dbReference type="EMBL" id="EDV22259.1"/>
    </source>
</evidence>
<evidence type="ECO:0000256" key="1">
    <source>
        <dbReference type="SAM" id="MobiDB-lite"/>
    </source>
</evidence>
<dbReference type="HOGENOM" id="CLU_538990_0_0_1"/>
<protein>
    <submittedName>
        <fullName evidence="2">Uncharacterized protein</fullName>
    </submittedName>
</protein>
<reference evidence="2 3" key="1">
    <citation type="journal article" date="2008" name="Nature">
        <title>The Trichoplax genome and the nature of placozoans.</title>
        <authorList>
            <person name="Srivastava M."/>
            <person name="Begovic E."/>
            <person name="Chapman J."/>
            <person name="Putnam N.H."/>
            <person name="Hellsten U."/>
            <person name="Kawashima T."/>
            <person name="Kuo A."/>
            <person name="Mitros T."/>
            <person name="Salamov A."/>
            <person name="Carpenter M.L."/>
            <person name="Signorovitch A.Y."/>
            <person name="Moreno M.A."/>
            <person name="Kamm K."/>
            <person name="Grimwood J."/>
            <person name="Schmutz J."/>
            <person name="Shapiro H."/>
            <person name="Grigoriev I.V."/>
            <person name="Buss L.W."/>
            <person name="Schierwater B."/>
            <person name="Dellaporta S.L."/>
            <person name="Rokhsar D.S."/>
        </authorList>
    </citation>
    <scope>NUCLEOTIDE SEQUENCE [LARGE SCALE GENOMIC DNA]</scope>
    <source>
        <strain evidence="2 3">Grell-BS-1999</strain>
    </source>
</reference>
<feature type="compositionally biased region" description="Basic and acidic residues" evidence="1">
    <location>
        <begin position="358"/>
        <end position="380"/>
    </location>
</feature>
<feature type="region of interest" description="Disordered" evidence="1">
    <location>
        <begin position="479"/>
        <end position="506"/>
    </location>
</feature>
<evidence type="ECO:0000313" key="3">
    <source>
        <dbReference type="Proteomes" id="UP000009022"/>
    </source>
</evidence>
<name>B3S4R9_TRIAD</name>
<dbReference type="KEGG" id="tad:TRIADDRAFT_59322"/>
<organism evidence="2 3">
    <name type="scientific">Trichoplax adhaerens</name>
    <name type="common">Trichoplax reptans</name>
    <dbReference type="NCBI Taxonomy" id="10228"/>
    <lineage>
        <taxon>Eukaryota</taxon>
        <taxon>Metazoa</taxon>
        <taxon>Placozoa</taxon>
        <taxon>Uniplacotomia</taxon>
        <taxon>Trichoplacea</taxon>
        <taxon>Trichoplacidae</taxon>
        <taxon>Trichoplax</taxon>
    </lineage>
</organism>
<accession>B3S4R9</accession>
<dbReference type="AlphaFoldDB" id="B3S4R9"/>
<feature type="region of interest" description="Disordered" evidence="1">
    <location>
        <begin position="140"/>
        <end position="178"/>
    </location>
</feature>
<feature type="region of interest" description="Disordered" evidence="1">
    <location>
        <begin position="86"/>
        <end position="111"/>
    </location>
</feature>
<dbReference type="Proteomes" id="UP000009022">
    <property type="component" value="Unassembled WGS sequence"/>
</dbReference>
<dbReference type="RefSeq" id="XP_002115414.1">
    <property type="nucleotide sequence ID" value="XM_002115378.1"/>
</dbReference>
<feature type="compositionally biased region" description="Low complexity" evidence="1">
    <location>
        <begin position="381"/>
        <end position="394"/>
    </location>
</feature>
<sequence length="506" mass="57504">MKKREGINRHPVEISPVVISLSNKVQPQRPHTSVTLRSHLFMKNFAPSTKKVLHNHEKSELVQKLNRNLSDNDDAIKKFETIWTPRPNSRIKSPRRLGKLSQDRNNTNNQSDAVIPEKLPLHHSHSISLNSLIIKIPRPKTSPSLSSTNSCLPTVQTSPSNLKNQAPRQRPQTVDGVSATRMKSIRAQRLKFLYDEPLRRHSVKAVKEVEDNILLEHTIKPPIVPGEPLPPKHGMDHHRPWITYLHSSDYNKSADVNQVLYDELSSRDSTPLLGHYVDKFYKVEEGQQILLGYLDQGDGYHICVNGHQSKLHQSKENMLNGNNAKNKQAWQPLSLEELVSHSPPSHIKEAKIEEKCKQQVEQEKQDEILPDDNLHNETKINRTTSPSNRLSSSSIKTAKLSNENITRQHHLHNASRENGGNKSPSVTPKEIESKIFSINYSSRPKRHSASQRLDNHTLEINNSIATVKDNSIVVSSIMKSPRNRNRPRSNYSVQFRLPTNGETSSN</sequence>
<dbReference type="CTD" id="6756505"/>
<feature type="compositionally biased region" description="Polar residues" evidence="1">
    <location>
        <begin position="395"/>
        <end position="404"/>
    </location>
</feature>
<feature type="compositionally biased region" description="Polar residues" evidence="1">
    <location>
        <begin position="141"/>
        <end position="172"/>
    </location>
</feature>
<feature type="region of interest" description="Disordered" evidence="1">
    <location>
        <begin position="358"/>
        <end position="404"/>
    </location>
</feature>
<proteinExistence type="predicted"/>
<dbReference type="EMBL" id="DS985250">
    <property type="protein sequence ID" value="EDV22259.1"/>
    <property type="molecule type" value="Genomic_DNA"/>
</dbReference>
<keyword evidence="3" id="KW-1185">Reference proteome</keyword>
<gene>
    <name evidence="2" type="ORF">TRIADDRAFT_59322</name>
</gene>
<dbReference type="InParanoid" id="B3S4R9"/>
<dbReference type="GeneID" id="6756505"/>